<dbReference type="AlphaFoldDB" id="A0A0F9CE87"/>
<dbReference type="SUPFAM" id="SSF88697">
    <property type="entry name" value="PUA domain-like"/>
    <property type="match status" value="1"/>
</dbReference>
<comment type="caution">
    <text evidence="1">The sequence shown here is derived from an EMBL/GenBank/DDBJ whole genome shotgun (WGS) entry which is preliminary data.</text>
</comment>
<dbReference type="InterPro" id="IPR015947">
    <property type="entry name" value="PUA-like_sf"/>
</dbReference>
<protein>
    <recommendedName>
        <fullName evidence="2">ASCH domain-containing protein</fullName>
    </recommendedName>
</protein>
<dbReference type="Gene3D" id="2.30.130.30">
    <property type="entry name" value="Hypothetical protein"/>
    <property type="match status" value="1"/>
</dbReference>
<accession>A0A0F9CE87</accession>
<name>A0A0F9CE87_9ZZZZ</name>
<organism evidence="1">
    <name type="scientific">marine sediment metagenome</name>
    <dbReference type="NCBI Taxonomy" id="412755"/>
    <lineage>
        <taxon>unclassified sequences</taxon>
        <taxon>metagenomes</taxon>
        <taxon>ecological metagenomes</taxon>
    </lineage>
</organism>
<dbReference type="EMBL" id="LAZR01036489">
    <property type="protein sequence ID" value="KKL24707.1"/>
    <property type="molecule type" value="Genomic_DNA"/>
</dbReference>
<evidence type="ECO:0008006" key="2">
    <source>
        <dbReference type="Google" id="ProtNLM"/>
    </source>
</evidence>
<gene>
    <name evidence="1" type="ORF">LCGC14_2412620</name>
</gene>
<sequence>MKALTLWQPWAWLIVAGHKDIENRGWKPGRRLEIGERFLVHAGKKIDWDYSQKRSKAWPDAKLPELPVEAFIAGAIIGSVQYDGVVESSESPWFFGPYGWLVSNPIKFEEPIPCRGHQMLWNAPDDILGHTGGIVRSTEKAKL</sequence>
<reference evidence="1" key="1">
    <citation type="journal article" date="2015" name="Nature">
        <title>Complex archaea that bridge the gap between prokaryotes and eukaryotes.</title>
        <authorList>
            <person name="Spang A."/>
            <person name="Saw J.H."/>
            <person name="Jorgensen S.L."/>
            <person name="Zaremba-Niedzwiedzka K."/>
            <person name="Martijn J."/>
            <person name="Lind A.E."/>
            <person name="van Eijk R."/>
            <person name="Schleper C."/>
            <person name="Guy L."/>
            <person name="Ettema T.J."/>
        </authorList>
    </citation>
    <scope>NUCLEOTIDE SEQUENCE</scope>
</reference>
<proteinExistence type="predicted"/>
<evidence type="ECO:0000313" key="1">
    <source>
        <dbReference type="EMBL" id="KKL24707.1"/>
    </source>
</evidence>